<accession>A0A7X6N3F5</accession>
<dbReference type="EMBL" id="JAAXPR010000042">
    <property type="protein sequence ID" value="NKZ21444.1"/>
    <property type="molecule type" value="Genomic_DNA"/>
</dbReference>
<comment type="caution">
    <text evidence="3">The sequence shown here is derived from an EMBL/GenBank/DDBJ whole genome shotgun (WGS) entry which is preliminary data.</text>
</comment>
<organism evidence="3 4">
    <name type="scientific">Streptococcus ovuberis</name>
    <dbReference type="NCBI Taxonomy" id="1936207"/>
    <lineage>
        <taxon>Bacteria</taxon>
        <taxon>Bacillati</taxon>
        <taxon>Bacillota</taxon>
        <taxon>Bacilli</taxon>
        <taxon>Lactobacillales</taxon>
        <taxon>Streptococcaceae</taxon>
        <taxon>Streptococcus</taxon>
    </lineage>
</organism>
<feature type="domain" description="Group II intron-interrupted relaxase LtrB central" evidence="2">
    <location>
        <begin position="1"/>
        <end position="63"/>
    </location>
</feature>
<gene>
    <name evidence="3" type="ORF">HF992_11625</name>
</gene>
<keyword evidence="4" id="KW-1185">Reference proteome</keyword>
<feature type="domain" description="Group II intron-interrupted relaxase LtrB C-terminal" evidence="1">
    <location>
        <begin position="79"/>
        <end position="200"/>
    </location>
</feature>
<dbReference type="Proteomes" id="UP000522720">
    <property type="component" value="Unassembled WGS sequence"/>
</dbReference>
<dbReference type="InterPro" id="IPR021112">
    <property type="entry name" value="LtrB_C"/>
</dbReference>
<sequence>MNYGVKKDGLFFIPNRHLDIKETESGKHYHVFIRETAQFFIYKKEVPELNRYMHGRELIRQLTNDSQTIPKRKRPTIDTFQKKIEEINLLIELDTENKSYQEVKDEIFNDIARLDLTITELQDHIAHLNKVTEVLLNLNNNDIENRRLTRYDNAKISLTAAIKLEQVEKEIEIYQIKLDKSIDDNEYLIRRLEKFVKILNEIDSSKDELKFEHSEKM</sequence>
<dbReference type="Pfam" id="PF20874">
    <property type="entry name" value="Relaxase_M"/>
    <property type="match status" value="1"/>
</dbReference>
<evidence type="ECO:0000313" key="3">
    <source>
        <dbReference type="EMBL" id="NKZ21444.1"/>
    </source>
</evidence>
<proteinExistence type="predicted"/>
<evidence type="ECO:0000259" key="2">
    <source>
        <dbReference type="Pfam" id="PF20874"/>
    </source>
</evidence>
<evidence type="ECO:0000313" key="4">
    <source>
        <dbReference type="Proteomes" id="UP000522720"/>
    </source>
</evidence>
<dbReference type="InterPro" id="IPR048299">
    <property type="entry name" value="LtrB_central"/>
</dbReference>
<reference evidence="3 4" key="1">
    <citation type="submission" date="2020-04" db="EMBL/GenBank/DDBJ databases">
        <title>MicrobeNet Type strains.</title>
        <authorList>
            <person name="Nicholson A.C."/>
        </authorList>
    </citation>
    <scope>NUCLEOTIDE SEQUENCE [LARGE SCALE GENOMIC DNA]</scope>
    <source>
        <strain evidence="3 4">CCUG 69612</strain>
    </source>
</reference>
<name>A0A7X6N3F5_9STRE</name>
<protein>
    <submittedName>
        <fullName evidence="3">Lantibiotic (Srt) production protein</fullName>
    </submittedName>
</protein>
<evidence type="ECO:0000259" key="1">
    <source>
        <dbReference type="Pfam" id="PF11083"/>
    </source>
</evidence>
<dbReference type="AlphaFoldDB" id="A0A7X6N3F5"/>
<dbReference type="Pfam" id="PF11083">
    <property type="entry name" value="Relaxase_C"/>
    <property type="match status" value="1"/>
</dbReference>